<dbReference type="PATRIC" id="fig|316.110.peg.2837"/>
<name>A0A0D7EAX6_STUST</name>
<comment type="catalytic activity">
    <reaction evidence="5 6">
        <text>dTDP-beta-L-rhamnose + NADP(+) = dTDP-4-dehydro-beta-L-rhamnose + NADPH + H(+)</text>
        <dbReference type="Rhea" id="RHEA:21796"/>
        <dbReference type="ChEBI" id="CHEBI:15378"/>
        <dbReference type="ChEBI" id="CHEBI:57510"/>
        <dbReference type="ChEBI" id="CHEBI:57783"/>
        <dbReference type="ChEBI" id="CHEBI:58349"/>
        <dbReference type="ChEBI" id="CHEBI:62830"/>
        <dbReference type="EC" id="1.1.1.133"/>
    </reaction>
</comment>
<protein>
    <recommendedName>
        <fullName evidence="4 6">dTDP-4-dehydrorhamnose reductase</fullName>
        <ecNumber evidence="3 6">1.1.1.133</ecNumber>
    </recommendedName>
</protein>
<dbReference type="PANTHER" id="PTHR10491:SF4">
    <property type="entry name" value="METHIONINE ADENOSYLTRANSFERASE 2 SUBUNIT BETA"/>
    <property type="match status" value="1"/>
</dbReference>
<gene>
    <name evidence="8" type="ORF">LO50_04590</name>
</gene>
<organism evidence="8 9">
    <name type="scientific">Stutzerimonas stutzeri</name>
    <name type="common">Pseudomonas stutzeri</name>
    <dbReference type="NCBI Taxonomy" id="316"/>
    <lineage>
        <taxon>Bacteria</taxon>
        <taxon>Pseudomonadati</taxon>
        <taxon>Pseudomonadota</taxon>
        <taxon>Gammaproteobacteria</taxon>
        <taxon>Pseudomonadales</taxon>
        <taxon>Pseudomonadaceae</taxon>
        <taxon>Stutzerimonas</taxon>
    </lineage>
</organism>
<comment type="function">
    <text evidence="6">Catalyzes the reduction of dTDP-6-deoxy-L-lyxo-4-hexulose to yield dTDP-L-rhamnose.</text>
</comment>
<dbReference type="EC" id="1.1.1.133" evidence="3 6"/>
<comment type="pathway">
    <text evidence="1 6">Carbohydrate biosynthesis; dTDP-L-rhamnose biosynthesis.</text>
</comment>
<evidence type="ECO:0000256" key="6">
    <source>
        <dbReference type="RuleBase" id="RU364082"/>
    </source>
</evidence>
<proteinExistence type="inferred from homology"/>
<keyword evidence="6" id="KW-0560">Oxidoreductase</keyword>
<comment type="cofactor">
    <cofactor evidence="6">
        <name>Mg(2+)</name>
        <dbReference type="ChEBI" id="CHEBI:18420"/>
    </cofactor>
    <text evidence="6">Binds 1 Mg(2+) ion per monomer.</text>
</comment>
<dbReference type="GO" id="GO:0005829">
    <property type="term" value="C:cytosol"/>
    <property type="evidence" value="ECO:0007669"/>
    <property type="project" value="TreeGrafter"/>
</dbReference>
<dbReference type="GO" id="GO:0019305">
    <property type="term" value="P:dTDP-rhamnose biosynthetic process"/>
    <property type="evidence" value="ECO:0007669"/>
    <property type="project" value="UniProtKB-UniPathway"/>
</dbReference>
<evidence type="ECO:0000256" key="1">
    <source>
        <dbReference type="ARBA" id="ARBA00004781"/>
    </source>
</evidence>
<comment type="caution">
    <text evidence="8">The sequence shown here is derived from an EMBL/GenBank/DDBJ whole genome shotgun (WGS) entry which is preliminary data.</text>
</comment>
<dbReference type="UniPathway" id="UPA00281"/>
<evidence type="ECO:0000256" key="4">
    <source>
        <dbReference type="ARBA" id="ARBA00017099"/>
    </source>
</evidence>
<dbReference type="SUPFAM" id="SSF51735">
    <property type="entry name" value="NAD(P)-binding Rossmann-fold domains"/>
    <property type="match status" value="1"/>
</dbReference>
<feature type="domain" description="RmlD-like substrate binding" evidence="7">
    <location>
        <begin position="1"/>
        <end position="288"/>
    </location>
</feature>
<dbReference type="InterPro" id="IPR036291">
    <property type="entry name" value="NAD(P)-bd_dom_sf"/>
</dbReference>
<dbReference type="InterPro" id="IPR005913">
    <property type="entry name" value="dTDP_dehydrorham_reduct"/>
</dbReference>
<dbReference type="AlphaFoldDB" id="A0A0D7EAX6"/>
<evidence type="ECO:0000259" key="7">
    <source>
        <dbReference type="Pfam" id="PF04321"/>
    </source>
</evidence>
<evidence type="ECO:0000256" key="5">
    <source>
        <dbReference type="ARBA" id="ARBA00048200"/>
    </source>
</evidence>
<evidence type="ECO:0000313" key="8">
    <source>
        <dbReference type="EMBL" id="KIZ37776.1"/>
    </source>
</evidence>
<accession>A0A0D7EAX6</accession>
<dbReference type="EMBL" id="JXXD01000027">
    <property type="protein sequence ID" value="KIZ37776.1"/>
    <property type="molecule type" value="Genomic_DNA"/>
</dbReference>
<evidence type="ECO:0000313" key="9">
    <source>
        <dbReference type="Proteomes" id="UP000032439"/>
    </source>
</evidence>
<dbReference type="RefSeq" id="WP_044314259.1">
    <property type="nucleotide sequence ID" value="NZ_JXXD01000027.1"/>
</dbReference>
<dbReference type="UniPathway" id="UPA00124"/>
<dbReference type="Gene3D" id="3.90.25.10">
    <property type="entry name" value="UDP-galactose 4-epimerase, domain 1"/>
    <property type="match status" value="1"/>
</dbReference>
<dbReference type="Gene3D" id="3.40.50.720">
    <property type="entry name" value="NAD(P)-binding Rossmann-like Domain"/>
    <property type="match status" value="1"/>
</dbReference>
<dbReference type="GO" id="GO:0009243">
    <property type="term" value="P:O antigen biosynthetic process"/>
    <property type="evidence" value="ECO:0007669"/>
    <property type="project" value="UniProtKB-UniPathway"/>
</dbReference>
<evidence type="ECO:0000256" key="3">
    <source>
        <dbReference type="ARBA" id="ARBA00012929"/>
    </source>
</evidence>
<keyword evidence="6" id="KW-0521">NADP</keyword>
<comment type="similarity">
    <text evidence="2 6">Belongs to the dTDP-4-dehydrorhamnose reductase family.</text>
</comment>
<dbReference type="CDD" id="cd05254">
    <property type="entry name" value="dTDP_HR_like_SDR_e"/>
    <property type="match status" value="1"/>
</dbReference>
<evidence type="ECO:0000256" key="2">
    <source>
        <dbReference type="ARBA" id="ARBA00010944"/>
    </source>
</evidence>
<dbReference type="NCBIfam" id="TIGR01214">
    <property type="entry name" value="rmlD"/>
    <property type="match status" value="1"/>
</dbReference>
<dbReference type="PANTHER" id="PTHR10491">
    <property type="entry name" value="DTDP-4-DEHYDRORHAMNOSE REDUCTASE"/>
    <property type="match status" value="1"/>
</dbReference>
<sequence length="307" mass="33455">MKILITGSKGQLARELQLELAGVGNPLALGHNAMDLADPEQIRQQVRLLRPDLIINAAAYTAVDPAESHREQAYAVNARGPGVLAEEAARLGIPLIHYSTDYVFDGSKPEPYAERDTPRPLNVYGASKLAGEQAIQAVDGDYLILRTSWVYSPHGKNFLLTMQRLLQERDALSVVSDEIGAPTSATRIARATAEMVRKRQAGEGGPGGLYHLTATGETSWYGFACSIAEHLRQQGRLKARIDPIPSRDYPTAAARPLNSRLNCARLQQDWDIRLGDWEAALHECLARSQPQSIAAATQMAQAASIGR</sequence>
<reference evidence="8 9" key="1">
    <citation type="submission" date="2014-11" db="EMBL/GenBank/DDBJ databases">
        <title>Genomics and ecophysiology of heterotrophic nitrogen fixing bacteria isolated from estuarine surface water.</title>
        <authorList>
            <person name="Bentzon-Tilia M."/>
            <person name="Severin I."/>
            <person name="Hansen L.H."/>
            <person name="Riemann L."/>
        </authorList>
    </citation>
    <scope>NUCLEOTIDE SEQUENCE [LARGE SCALE GENOMIC DNA]</scope>
    <source>
        <strain evidence="8 9">BAL361</strain>
    </source>
</reference>
<dbReference type="Proteomes" id="UP000032439">
    <property type="component" value="Unassembled WGS sequence"/>
</dbReference>
<dbReference type="InterPro" id="IPR029903">
    <property type="entry name" value="RmlD-like-bd"/>
</dbReference>
<dbReference type="GO" id="GO:0008831">
    <property type="term" value="F:dTDP-4-dehydrorhamnose reductase activity"/>
    <property type="evidence" value="ECO:0007669"/>
    <property type="project" value="UniProtKB-EC"/>
</dbReference>
<dbReference type="Pfam" id="PF04321">
    <property type="entry name" value="RmlD_sub_bind"/>
    <property type="match status" value="1"/>
</dbReference>